<keyword evidence="1" id="KW-1133">Transmembrane helix</keyword>
<gene>
    <name evidence="2" type="ORF">BSOLF_0817</name>
</gene>
<organism evidence="2 3">
    <name type="scientific">Candidatus Carbonibacillus altaicus</name>
    <dbReference type="NCBI Taxonomy" id="2163959"/>
    <lineage>
        <taxon>Bacteria</taxon>
        <taxon>Bacillati</taxon>
        <taxon>Bacillota</taxon>
        <taxon>Bacilli</taxon>
        <taxon>Bacillales</taxon>
        <taxon>Candidatus Carbonibacillus</taxon>
    </lineage>
</organism>
<feature type="transmembrane region" description="Helical" evidence="1">
    <location>
        <begin position="219"/>
        <end position="239"/>
    </location>
</feature>
<comment type="caution">
    <text evidence="2">The sequence shown here is derived from an EMBL/GenBank/DDBJ whole genome shotgun (WGS) entry which is preliminary data.</text>
</comment>
<evidence type="ECO:0000313" key="2">
    <source>
        <dbReference type="EMBL" id="PTQ56124.1"/>
    </source>
</evidence>
<keyword evidence="1" id="KW-0472">Membrane</keyword>
<feature type="transmembrane region" description="Helical" evidence="1">
    <location>
        <begin position="187"/>
        <end position="207"/>
    </location>
</feature>
<feature type="transmembrane region" description="Helical" evidence="1">
    <location>
        <begin position="259"/>
        <end position="281"/>
    </location>
</feature>
<dbReference type="EMBL" id="PEBX01000044">
    <property type="protein sequence ID" value="PTQ56124.1"/>
    <property type="molecule type" value="Genomic_DNA"/>
</dbReference>
<proteinExistence type="predicted"/>
<sequence length="291" mass="33510">MAIELQKLLKRKVTYVSLFTLILLVGLAVWQGFSDFKEEFDVAQRINGDFADSVALISPSQYWVGLSNAFFSSFFYFIFPLLVSLPVVDSLYQERESGNIHYQLIRRNKWDYYGKKFLFTFFTAFFLFLMPLLMGIVLMNFLSGTWDYSSFSAAYDRLVRGTAVVGDSTALSRKKHLFSNLLSISPYLYIMVYYIIGALYAGAYATFGLATSLFMKNRYLILFMPFSLYLGGWFIFSTIPLLNWDPFNFLDPRQPVGRLFYAPFAVDFAVLMVLTVSIYLIGVRRNSDILS</sequence>
<evidence type="ECO:0000313" key="3">
    <source>
        <dbReference type="Proteomes" id="UP000244338"/>
    </source>
</evidence>
<accession>A0A2R6Y0D9</accession>
<keyword evidence="1" id="KW-0812">Transmembrane</keyword>
<feature type="transmembrane region" description="Helical" evidence="1">
    <location>
        <begin position="117"/>
        <end position="142"/>
    </location>
</feature>
<name>A0A2R6Y0D9_9BACL</name>
<feature type="transmembrane region" description="Helical" evidence="1">
    <location>
        <begin position="12"/>
        <end position="33"/>
    </location>
</feature>
<dbReference type="Proteomes" id="UP000244338">
    <property type="component" value="Unassembled WGS sequence"/>
</dbReference>
<protein>
    <submittedName>
        <fullName evidence="2">Membrane protein</fullName>
    </submittedName>
</protein>
<reference evidence="3" key="1">
    <citation type="journal article" date="2018" name="Sci. Rep.">
        <title>Lignite coal burning seam in the remote Altai Mountains harbors a hydrogen-driven thermophilic microbial community.</title>
        <authorList>
            <person name="Kadnikov V.V."/>
            <person name="Mardanov A.V."/>
            <person name="Ivasenko D.A."/>
            <person name="Antsiferov D.V."/>
            <person name="Beletsky A.V."/>
            <person name="Karnachuk O.V."/>
            <person name="Ravin N.V."/>
        </authorList>
    </citation>
    <scope>NUCLEOTIDE SEQUENCE [LARGE SCALE GENOMIC DNA]</scope>
</reference>
<dbReference type="AlphaFoldDB" id="A0A2R6Y0D9"/>
<feature type="transmembrane region" description="Helical" evidence="1">
    <location>
        <begin position="69"/>
        <end position="88"/>
    </location>
</feature>
<evidence type="ECO:0000256" key="1">
    <source>
        <dbReference type="SAM" id="Phobius"/>
    </source>
</evidence>